<protein>
    <submittedName>
        <fullName evidence="5">5'-Nucleotidase domain protein</fullName>
    </submittedName>
</protein>
<evidence type="ECO:0000256" key="1">
    <source>
        <dbReference type="ARBA" id="ARBA00022729"/>
    </source>
</evidence>
<dbReference type="SUPFAM" id="SSF56300">
    <property type="entry name" value="Metallo-dependent phosphatases"/>
    <property type="match status" value="1"/>
</dbReference>
<dbReference type="GO" id="GO:0000166">
    <property type="term" value="F:nucleotide binding"/>
    <property type="evidence" value="ECO:0007669"/>
    <property type="project" value="UniProtKB-KW"/>
</dbReference>
<keyword evidence="2" id="KW-0378">Hydrolase</keyword>
<evidence type="ECO:0000259" key="3">
    <source>
        <dbReference type="Pfam" id="PF00149"/>
    </source>
</evidence>
<dbReference type="Proteomes" id="UP000054092">
    <property type="component" value="Unassembled WGS sequence"/>
</dbReference>
<dbReference type="InterPro" id="IPR029052">
    <property type="entry name" value="Metallo-depent_PP-like"/>
</dbReference>
<accession>A0A101HRC5</accession>
<sequence>MPERRKVLSLVLLILVAFSSALFSAAGKTVHTLVIMGTTDMHQYIMPYDYMGDKPNESIGLAKVFTLIEQFRSDNPNTLLFDTGDFIQGSLVGDYEADVNPLKGFDFQTIVRAYNYIGYDAVSVGNHDVTDFGLEFFERAKSNSIFPWVSANIRLADDPKGFLTDPYVILEREVDGIPIKIGVIGFTPPQIMSWGRRHLEGNVFTQGIVEQAEKYIPILRDQADLVIAVAHTGISTDEITSYDAQENAAYYLAQIEGIDAMILGHQHSHFPGDFADIESIDNDKGLIFGVPTVLPGSWGSHLGVISLDLAYDWNTGEWEVLDGSAALVPVDADVETHPLLAELVWPKHEATIEYVRTPIGWTDTEITSYFSRIMDNPVTQIINEAQIWWAEREFAGSEYEWLPILSAAAPFIAGRQGPTYFTHVQGDISIGSITDIYIYPNTIYVAKLNGEQIKDWLEAAASNFNQIDPSSAEPQHIVNYDFREYNFDVIEGIEYVYDITKPVGQRLVSAVFEGNPLDASMEFLVVTNNYRGSGGGNFPHVADNVILATTEINREAIIKYIQYIGEVDPAPTNNWKILPIETAGPLLYRSSPEGQGYVERNAIRGIDFLEVDEAGWGVYKVDLFELAEYLEEAALQEVN</sequence>
<feature type="domain" description="Calcineurin-like phosphoesterase" evidence="3">
    <location>
        <begin position="35"/>
        <end position="268"/>
    </location>
</feature>
<keyword evidence="1 2" id="KW-0732">Signal</keyword>
<comment type="caution">
    <text evidence="5">The sequence shown here is derived from an EMBL/GenBank/DDBJ whole genome shotgun (WGS) entry which is preliminary data.</text>
</comment>
<dbReference type="GO" id="GO:0030288">
    <property type="term" value="C:outer membrane-bounded periplasmic space"/>
    <property type="evidence" value="ECO:0007669"/>
    <property type="project" value="TreeGrafter"/>
</dbReference>
<dbReference type="Gene3D" id="3.60.21.10">
    <property type="match status" value="1"/>
</dbReference>
<dbReference type="InterPro" id="IPR008334">
    <property type="entry name" value="5'-Nucleotdase_C"/>
</dbReference>
<gene>
    <name evidence="5" type="ORF">XD94_0332</name>
</gene>
<dbReference type="PANTHER" id="PTHR11575:SF6">
    <property type="entry name" value="2',3'-CYCLIC-NUCLEOTIDE 2'-PHOSPHODIESTERASE_3'-NUCLEOTIDASE"/>
    <property type="match status" value="1"/>
</dbReference>
<feature type="chain" id="PRO_5006988994" evidence="2">
    <location>
        <begin position="26"/>
        <end position="639"/>
    </location>
</feature>
<dbReference type="Gene3D" id="3.90.780.10">
    <property type="entry name" value="5'-Nucleotidase, C-terminal domain"/>
    <property type="match status" value="1"/>
</dbReference>
<feature type="signal peptide" evidence="2">
    <location>
        <begin position="1"/>
        <end position="25"/>
    </location>
</feature>
<reference evidence="6" key="1">
    <citation type="journal article" date="2015" name="MBio">
        <title>Genome-Resolved Metagenomic Analysis Reveals Roles for Candidate Phyla and Other Microbial Community Members in Biogeochemical Transformations in Oil Reservoirs.</title>
        <authorList>
            <person name="Hu P."/>
            <person name="Tom L."/>
            <person name="Singh A."/>
            <person name="Thomas B.C."/>
            <person name="Baker B.J."/>
            <person name="Piceno Y.M."/>
            <person name="Andersen G.L."/>
            <person name="Banfield J.F."/>
        </authorList>
    </citation>
    <scope>NUCLEOTIDE SEQUENCE [LARGE SCALE GENOMIC DNA]</scope>
</reference>
<dbReference type="Pfam" id="PF02872">
    <property type="entry name" value="5_nucleotid_C"/>
    <property type="match status" value="1"/>
</dbReference>
<name>A0A101HRC5_9BACT</name>
<proteinExistence type="inferred from homology"/>
<dbReference type="SUPFAM" id="SSF55816">
    <property type="entry name" value="5'-nucleotidase (syn. UDP-sugar hydrolase), C-terminal domain"/>
    <property type="match status" value="1"/>
</dbReference>
<dbReference type="EMBL" id="LGGP01000037">
    <property type="protein sequence ID" value="KUK81752.1"/>
    <property type="molecule type" value="Genomic_DNA"/>
</dbReference>
<evidence type="ECO:0000313" key="6">
    <source>
        <dbReference type="Proteomes" id="UP000054092"/>
    </source>
</evidence>
<dbReference type="GO" id="GO:0009166">
    <property type="term" value="P:nucleotide catabolic process"/>
    <property type="evidence" value="ECO:0007669"/>
    <property type="project" value="InterPro"/>
</dbReference>
<dbReference type="PATRIC" id="fig|1184387.3.peg.654"/>
<dbReference type="NCBIfam" id="NF006938">
    <property type="entry name" value="PRK09420.1"/>
    <property type="match status" value="1"/>
</dbReference>
<dbReference type="InterPro" id="IPR036907">
    <property type="entry name" value="5'-Nucleotdase_C_sf"/>
</dbReference>
<dbReference type="AlphaFoldDB" id="A0A101HRC5"/>
<dbReference type="InterPro" id="IPR006179">
    <property type="entry name" value="5_nucleotidase/apyrase"/>
</dbReference>
<organism evidence="5 6">
    <name type="scientific">Mesotoga prima</name>
    <dbReference type="NCBI Taxonomy" id="1184387"/>
    <lineage>
        <taxon>Bacteria</taxon>
        <taxon>Thermotogati</taxon>
        <taxon>Thermotogota</taxon>
        <taxon>Thermotogae</taxon>
        <taxon>Kosmotogales</taxon>
        <taxon>Kosmotogaceae</taxon>
        <taxon>Mesotoga</taxon>
    </lineage>
</organism>
<dbReference type="InterPro" id="IPR004843">
    <property type="entry name" value="Calcineurin-like_PHP"/>
</dbReference>
<dbReference type="PANTHER" id="PTHR11575">
    <property type="entry name" value="5'-NUCLEOTIDASE-RELATED"/>
    <property type="match status" value="1"/>
</dbReference>
<keyword evidence="2" id="KW-0547">Nucleotide-binding</keyword>
<dbReference type="PRINTS" id="PR01607">
    <property type="entry name" value="APYRASEFAMLY"/>
</dbReference>
<evidence type="ECO:0000313" key="5">
    <source>
        <dbReference type="EMBL" id="KUK81752.1"/>
    </source>
</evidence>
<evidence type="ECO:0000259" key="4">
    <source>
        <dbReference type="Pfam" id="PF02872"/>
    </source>
</evidence>
<dbReference type="Pfam" id="PF00149">
    <property type="entry name" value="Metallophos"/>
    <property type="match status" value="1"/>
</dbReference>
<dbReference type="GO" id="GO:0016787">
    <property type="term" value="F:hydrolase activity"/>
    <property type="evidence" value="ECO:0007669"/>
    <property type="project" value="UniProtKB-KW"/>
</dbReference>
<feature type="domain" description="5'-Nucleotidase C-terminal" evidence="4">
    <location>
        <begin position="371"/>
        <end position="542"/>
    </location>
</feature>
<evidence type="ECO:0000256" key="2">
    <source>
        <dbReference type="RuleBase" id="RU362119"/>
    </source>
</evidence>
<comment type="similarity">
    <text evidence="2">Belongs to the 5'-nucleotidase family.</text>
</comment>